<feature type="compositionally biased region" description="Low complexity" evidence="1">
    <location>
        <begin position="521"/>
        <end position="532"/>
    </location>
</feature>
<accession>A0A7S2E5K4</accession>
<feature type="compositionally biased region" description="Acidic residues" evidence="1">
    <location>
        <begin position="536"/>
        <end position="549"/>
    </location>
</feature>
<dbReference type="AlphaFoldDB" id="A0A7S2E5K4"/>
<feature type="region of interest" description="Disordered" evidence="1">
    <location>
        <begin position="1"/>
        <end position="40"/>
    </location>
</feature>
<evidence type="ECO:0000313" key="2">
    <source>
        <dbReference type="EMBL" id="CAD9316463.1"/>
    </source>
</evidence>
<feature type="compositionally biased region" description="Basic and acidic residues" evidence="1">
    <location>
        <begin position="108"/>
        <end position="134"/>
    </location>
</feature>
<organism evidence="2">
    <name type="scientific">Ditylum brightwellii</name>
    <dbReference type="NCBI Taxonomy" id="49249"/>
    <lineage>
        <taxon>Eukaryota</taxon>
        <taxon>Sar</taxon>
        <taxon>Stramenopiles</taxon>
        <taxon>Ochrophyta</taxon>
        <taxon>Bacillariophyta</taxon>
        <taxon>Mediophyceae</taxon>
        <taxon>Lithodesmiophycidae</taxon>
        <taxon>Lithodesmiales</taxon>
        <taxon>Lithodesmiaceae</taxon>
        <taxon>Ditylum</taxon>
    </lineage>
</organism>
<proteinExistence type="predicted"/>
<feature type="compositionally biased region" description="Acidic residues" evidence="1">
    <location>
        <begin position="448"/>
        <end position="463"/>
    </location>
</feature>
<reference evidence="2" key="1">
    <citation type="submission" date="2021-01" db="EMBL/GenBank/DDBJ databases">
        <authorList>
            <person name="Corre E."/>
            <person name="Pelletier E."/>
            <person name="Niang G."/>
            <person name="Scheremetjew M."/>
            <person name="Finn R."/>
            <person name="Kale V."/>
            <person name="Holt S."/>
            <person name="Cochrane G."/>
            <person name="Meng A."/>
            <person name="Brown T."/>
            <person name="Cohen L."/>
        </authorList>
    </citation>
    <scope>NUCLEOTIDE SEQUENCE</scope>
    <source>
        <strain evidence="2">Pop2</strain>
    </source>
</reference>
<feature type="compositionally biased region" description="Acidic residues" evidence="1">
    <location>
        <begin position="481"/>
        <end position="502"/>
    </location>
</feature>
<evidence type="ECO:0000256" key="1">
    <source>
        <dbReference type="SAM" id="MobiDB-lite"/>
    </source>
</evidence>
<feature type="region of interest" description="Disordered" evidence="1">
    <location>
        <begin position="108"/>
        <end position="139"/>
    </location>
</feature>
<protein>
    <submittedName>
        <fullName evidence="2">Uncharacterized protein</fullName>
    </submittedName>
</protein>
<name>A0A7S2E5K4_9STRA</name>
<feature type="region of interest" description="Disordered" evidence="1">
    <location>
        <begin position="481"/>
        <end position="549"/>
    </location>
</feature>
<sequence length="549" mass="62900">MGKTKRRNKGGGGTSKSGGGSNGNGNGGGGWSHEEHNARIDAHMATLTKKCLKKGQSVSETLEKGYKRTALAHDNADKIDSKKLHLVIVKTKREVDALRERLRTWDDAEEKKRQEEEIRREEEKKRKAMEEASGIKKKKRGRLGPETWKLRGAARPAWEVYDFDTRYVDPHLEAHQKAKEKAQRIRNILTIFKGQFGRMESKEEEDGETKPLPPQPHCRRFLSLLMQLGLLNMEAKKYKAAREVFLECIDLDGITSPVTNARCRLMRMYLEANRPASARRLWERLPQTDNSSWIRYSAALIEYVSWKLLEEDGSSQQTAELYLVRAIKANIYCAYHIAYHDTFESVVEYAEEVEDAEERTLEEAIEYCASEQMGTWVGTDGAIDWMRSVLHRIRNGWSMMVDGVEEISVKDLEWSDALAKAEEEFELSRKEDMKNEYFMMRKKKEDGYDNEGEEEEEEEEETPDLLMYAGMFRTAMDMLEDAGEFLSTTEDDTFDDEEEEKMEVEKDESAKATSTSKDVASNDTSSTCSSRASDSEKDDDSSDSSDNED</sequence>
<gene>
    <name evidence="2" type="ORF">DBRI1063_LOCUS2870</name>
</gene>
<feature type="region of interest" description="Disordered" evidence="1">
    <location>
        <begin position="445"/>
        <end position="464"/>
    </location>
</feature>
<dbReference type="EMBL" id="HBGN01004329">
    <property type="protein sequence ID" value="CAD9316463.1"/>
    <property type="molecule type" value="Transcribed_RNA"/>
</dbReference>
<feature type="compositionally biased region" description="Gly residues" evidence="1">
    <location>
        <begin position="10"/>
        <end position="31"/>
    </location>
</feature>